<dbReference type="SUPFAM" id="SSF88723">
    <property type="entry name" value="PIN domain-like"/>
    <property type="match status" value="1"/>
</dbReference>
<evidence type="ECO:0000313" key="3">
    <source>
        <dbReference type="Proteomes" id="UP000445582"/>
    </source>
</evidence>
<sequence length="121" mass="13284">MTGVLFDSAILVDALVGLDDARTEIVKHSDRWITRLGWTEVLAGAKGDEQQVEEYLDHFKVIEIGEDIARRSASLRRQRPQMALGDAIGLAAAQVTGRIYITRNTAAFSGAMPGVRIPYTL</sequence>
<keyword evidence="3" id="KW-1185">Reference proteome</keyword>
<dbReference type="Gene3D" id="3.40.50.1010">
    <property type="entry name" value="5'-nuclease"/>
    <property type="match status" value="1"/>
</dbReference>
<evidence type="ECO:0000313" key="2">
    <source>
        <dbReference type="EMBL" id="MXO63525.1"/>
    </source>
</evidence>
<protein>
    <submittedName>
        <fullName evidence="2">PIN domain-containing protein</fullName>
    </submittedName>
</protein>
<accession>A0A844YJ55</accession>
<dbReference type="InterPro" id="IPR029060">
    <property type="entry name" value="PIN-like_dom_sf"/>
</dbReference>
<comment type="caution">
    <text evidence="2">The sequence shown here is derived from an EMBL/GenBank/DDBJ whole genome shotgun (WGS) entry which is preliminary data.</text>
</comment>
<evidence type="ECO:0000259" key="1">
    <source>
        <dbReference type="Pfam" id="PF01850"/>
    </source>
</evidence>
<dbReference type="Proteomes" id="UP000445582">
    <property type="component" value="Unassembled WGS sequence"/>
</dbReference>
<dbReference type="EMBL" id="WTYN01000002">
    <property type="protein sequence ID" value="MXO63525.1"/>
    <property type="molecule type" value="Genomic_DNA"/>
</dbReference>
<dbReference type="AlphaFoldDB" id="A0A844YJ55"/>
<dbReference type="Pfam" id="PF01850">
    <property type="entry name" value="PIN"/>
    <property type="match status" value="1"/>
</dbReference>
<gene>
    <name evidence="2" type="ORF">GRI48_10925</name>
</gene>
<feature type="domain" description="PIN" evidence="1">
    <location>
        <begin position="5"/>
        <end position="106"/>
    </location>
</feature>
<organism evidence="2 3">
    <name type="scientific">Qipengyuania oceanensis</name>
    <dbReference type="NCBI Taxonomy" id="1463597"/>
    <lineage>
        <taxon>Bacteria</taxon>
        <taxon>Pseudomonadati</taxon>
        <taxon>Pseudomonadota</taxon>
        <taxon>Alphaproteobacteria</taxon>
        <taxon>Sphingomonadales</taxon>
        <taxon>Erythrobacteraceae</taxon>
        <taxon>Qipengyuania</taxon>
    </lineage>
</organism>
<name>A0A844YJ55_9SPHN</name>
<dbReference type="InterPro" id="IPR002716">
    <property type="entry name" value="PIN_dom"/>
</dbReference>
<proteinExistence type="predicted"/>
<reference evidence="2 3" key="1">
    <citation type="submission" date="2019-12" db="EMBL/GenBank/DDBJ databases">
        <title>Genomic-based taxomic classification of the family Erythrobacteraceae.</title>
        <authorList>
            <person name="Xu L."/>
        </authorList>
    </citation>
    <scope>NUCLEOTIDE SEQUENCE [LARGE SCALE GENOMIC DNA]</scope>
    <source>
        <strain evidence="2 3">MCCC 1A09965</strain>
    </source>
</reference>
<dbReference type="OrthoDB" id="532510at2"/>